<reference evidence="1" key="2">
    <citation type="submission" date="2020-09" db="EMBL/GenBank/DDBJ databases">
        <authorList>
            <person name="Sun Q."/>
            <person name="Zhou Y."/>
        </authorList>
    </citation>
    <scope>NUCLEOTIDE SEQUENCE</scope>
    <source>
        <strain evidence="1">CGMCC 1.12698</strain>
    </source>
</reference>
<dbReference type="PANTHER" id="PTHR36112:SF1">
    <property type="entry name" value="RIBOSOMAL RNA SMALL SUBUNIT METHYLTRANSFERASE J"/>
    <property type="match status" value="1"/>
</dbReference>
<keyword evidence="2" id="KW-1185">Reference proteome</keyword>
<dbReference type="Pfam" id="PF04445">
    <property type="entry name" value="SAM_MT"/>
    <property type="match status" value="1"/>
</dbReference>
<organism evidence="1 2">
    <name type="scientific">Priestia taiwanensis</name>
    <dbReference type="NCBI Taxonomy" id="1347902"/>
    <lineage>
        <taxon>Bacteria</taxon>
        <taxon>Bacillati</taxon>
        <taxon>Bacillota</taxon>
        <taxon>Bacilli</taxon>
        <taxon>Bacillales</taxon>
        <taxon>Bacillaceae</taxon>
        <taxon>Priestia</taxon>
    </lineage>
</organism>
<dbReference type="InterPro" id="IPR007536">
    <property type="entry name" value="16SrRNA_methylTrfase_J"/>
</dbReference>
<dbReference type="GO" id="GO:0008990">
    <property type="term" value="F:rRNA (guanine-N2-)-methyltransferase activity"/>
    <property type="evidence" value="ECO:0007669"/>
    <property type="project" value="InterPro"/>
</dbReference>
<proteinExistence type="predicted"/>
<dbReference type="RefSeq" id="WP_188387030.1">
    <property type="nucleotide sequence ID" value="NZ_BMFK01000001.1"/>
</dbReference>
<dbReference type="InterPro" id="IPR029063">
    <property type="entry name" value="SAM-dependent_MTases_sf"/>
</dbReference>
<reference evidence="1" key="1">
    <citation type="journal article" date="2014" name="Int. J. Syst. Evol. Microbiol.">
        <title>Complete genome sequence of Corynebacterium casei LMG S-19264T (=DSM 44701T), isolated from a smear-ripened cheese.</title>
        <authorList>
            <consortium name="US DOE Joint Genome Institute (JGI-PGF)"/>
            <person name="Walter F."/>
            <person name="Albersmeier A."/>
            <person name="Kalinowski J."/>
            <person name="Ruckert C."/>
        </authorList>
    </citation>
    <scope>NUCLEOTIDE SEQUENCE</scope>
    <source>
        <strain evidence="1">CGMCC 1.12698</strain>
    </source>
</reference>
<dbReference type="AlphaFoldDB" id="A0A917AKK9"/>
<sequence>MLITTAGRTNKEMIAYAKGIAEVLQCDYFVRKDLSITAIQQQTNEDVLVVGKNRLEIHTVHGEEAFFFHPNSAMFRVKRLQRGEHDPFMDAAKLQSGMRVLDCTLGMGSDSIVASHIVGESGRVIGIEGNTYSAYLVQKGLQEWQSGNEEVDAAMRRVQVRNSEYLSFLHSCEENSFDVVYFDPMFEENIQESDGIKGLKHLALYTDITEEVMGEAKRVAKQRIVLKDHYKSERFTRFGFDVYKRKTAKFHFGVLELERYD</sequence>
<protein>
    <submittedName>
        <fullName evidence="1">Uncharacterized protein</fullName>
    </submittedName>
</protein>
<dbReference type="EMBL" id="BMFK01000001">
    <property type="protein sequence ID" value="GGE59142.1"/>
    <property type="molecule type" value="Genomic_DNA"/>
</dbReference>
<dbReference type="Gene3D" id="3.40.50.150">
    <property type="entry name" value="Vaccinia Virus protein VP39"/>
    <property type="match status" value="1"/>
</dbReference>
<gene>
    <name evidence="1" type="ORF">GCM10007140_06860</name>
</gene>
<dbReference type="PANTHER" id="PTHR36112">
    <property type="entry name" value="RIBOSOMAL RNA SMALL SUBUNIT METHYLTRANSFERASE J"/>
    <property type="match status" value="1"/>
</dbReference>
<evidence type="ECO:0000313" key="2">
    <source>
        <dbReference type="Proteomes" id="UP000605259"/>
    </source>
</evidence>
<name>A0A917AKK9_9BACI</name>
<comment type="caution">
    <text evidence="1">The sequence shown here is derived from an EMBL/GenBank/DDBJ whole genome shotgun (WGS) entry which is preliminary data.</text>
</comment>
<evidence type="ECO:0000313" key="1">
    <source>
        <dbReference type="EMBL" id="GGE59142.1"/>
    </source>
</evidence>
<dbReference type="SUPFAM" id="SSF53335">
    <property type="entry name" value="S-adenosyl-L-methionine-dependent methyltransferases"/>
    <property type="match status" value="1"/>
</dbReference>
<accession>A0A917AKK9</accession>
<dbReference type="Proteomes" id="UP000605259">
    <property type="component" value="Unassembled WGS sequence"/>
</dbReference>